<feature type="domain" description="Aldehyde ferredoxin oxidoreductase N-terminal" evidence="9">
    <location>
        <begin position="4"/>
        <end position="206"/>
    </location>
</feature>
<dbReference type="Pfam" id="PF01314">
    <property type="entry name" value="AFOR_C"/>
    <property type="match status" value="1"/>
</dbReference>
<dbReference type="Gene3D" id="1.10.599.10">
    <property type="entry name" value="Aldehyde Ferredoxin Oxidoreductase Protein, subunit A, domain 3"/>
    <property type="match status" value="1"/>
</dbReference>
<dbReference type="Pfam" id="PF02730">
    <property type="entry name" value="AFOR_N"/>
    <property type="match status" value="1"/>
</dbReference>
<keyword evidence="5" id="KW-0560">Oxidoreductase</keyword>
<dbReference type="InterPro" id="IPR036021">
    <property type="entry name" value="Tungsten_al_ferr_oxy-like_C"/>
</dbReference>
<evidence type="ECO:0000256" key="8">
    <source>
        <dbReference type="ARBA" id="ARBA00049934"/>
    </source>
</evidence>
<dbReference type="Proteomes" id="UP000319130">
    <property type="component" value="Unassembled WGS sequence"/>
</dbReference>
<proteinExistence type="inferred from homology"/>
<dbReference type="PANTHER" id="PTHR30038">
    <property type="entry name" value="ALDEHYDE FERREDOXIN OXIDOREDUCTASE"/>
    <property type="match status" value="1"/>
</dbReference>
<dbReference type="SUPFAM" id="SSF56228">
    <property type="entry name" value="Aldehyde ferredoxin oxidoreductase, N-terminal domain"/>
    <property type="match status" value="1"/>
</dbReference>
<comment type="caution">
    <text evidence="10">The sequence shown here is derived from an EMBL/GenBank/DDBJ whole genome shotgun (WGS) entry which is preliminary data.</text>
</comment>
<dbReference type="GO" id="GO:0016625">
    <property type="term" value="F:oxidoreductase activity, acting on the aldehyde or oxo group of donors, iron-sulfur protein as acceptor"/>
    <property type="evidence" value="ECO:0007669"/>
    <property type="project" value="InterPro"/>
</dbReference>
<dbReference type="InterPro" id="IPR051919">
    <property type="entry name" value="W-dependent_AOR"/>
</dbReference>
<sequence>MYGWRGTILNVDLSSGKIEKEKLPEDMAWDYLGGRGFNIKTLYEELEPGVGPLSPENILVFGTGPLNGTPLGCGRMTVTTKSPQTGFFVEGNNGGFFAPELKFAGYDMIVIRGKAEKPVYLWIKDEKVEIKDASHIWGKTTWETDRIIKEELGDPEIQLRYIGPAGENLVNTSIILGNRARAGGRGGAAAVMGSKNLKAIAVRGSGGVKIARPEEFEEALLEIWQDLDVDSSKDAFTRIWGLYGSPIVLRIQQEYGTLATNNGQEGVFEKVMDISGEEFLKNYVVKPKACFCCQSPACSHWCEVREGPYAGTRTEGIQAGSTEALGSYCGVSYLPAIIRGHALCNELGVGMFSAGTTIAWAMEAFEKGIISSKDTDGLELRFGNYEAMLQLIRKIAYREGFGDLLADGVKKASERIGKGSQDFALHVKGLEYTAVEPRSSHVAALMHAVNDQGSDHTRAYPPYPPSPQAVPQEIVEKLPFDLRKASDDSIPDEKGKFLKWLFDSRATLNCLEFCLFNSRARTFADFRPFAKAVTAATGMKFRADDLMEVGERVVNLERSFNAREGAGRKDDTLAKRYLQEPFPSGGKAGFLPPLEELLDQYYEARGWDPEAGVPTRKKLEELRLGKVADQLEAGAD</sequence>
<dbReference type="AlphaFoldDB" id="A0A523W0M7"/>
<keyword evidence="4" id="KW-0479">Metal-binding</keyword>
<dbReference type="GO" id="GO:0046872">
    <property type="term" value="F:metal ion binding"/>
    <property type="evidence" value="ECO:0007669"/>
    <property type="project" value="UniProtKB-KW"/>
</dbReference>
<dbReference type="SMART" id="SM00790">
    <property type="entry name" value="AFOR_N"/>
    <property type="match status" value="1"/>
</dbReference>
<evidence type="ECO:0000256" key="4">
    <source>
        <dbReference type="ARBA" id="ARBA00022723"/>
    </source>
</evidence>
<evidence type="ECO:0000256" key="6">
    <source>
        <dbReference type="ARBA" id="ARBA00023004"/>
    </source>
</evidence>
<keyword evidence="3" id="KW-0004">4Fe-4S</keyword>
<dbReference type="InterPro" id="IPR013983">
    <property type="entry name" value="Ald_Fedxn_OxRdtase_N"/>
</dbReference>
<dbReference type="SUPFAM" id="SSF48310">
    <property type="entry name" value="Aldehyde ferredoxin oxidoreductase, C-terminal domains"/>
    <property type="match status" value="1"/>
</dbReference>
<dbReference type="GO" id="GO:0051539">
    <property type="term" value="F:4 iron, 4 sulfur cluster binding"/>
    <property type="evidence" value="ECO:0007669"/>
    <property type="project" value="UniProtKB-KW"/>
</dbReference>
<reference evidence="10 11" key="1">
    <citation type="submission" date="2019-03" db="EMBL/GenBank/DDBJ databases">
        <title>Metabolic potential of uncultured bacteria and archaea associated with petroleum seepage in deep-sea sediments.</title>
        <authorList>
            <person name="Dong X."/>
            <person name="Hubert C."/>
        </authorList>
    </citation>
    <scope>NUCLEOTIDE SEQUENCE [LARGE SCALE GENOMIC DNA]</scope>
    <source>
        <strain evidence="10">E29_bin52</strain>
    </source>
</reference>
<keyword evidence="6" id="KW-0408">Iron</keyword>
<dbReference type="PANTHER" id="PTHR30038:SF0">
    <property type="entry name" value="TUNGSTEN-CONTAINING ALDEHYDE FERREDOXIN OXIDOREDUCTASE"/>
    <property type="match status" value="1"/>
</dbReference>
<name>A0A523W0M7_UNCAE</name>
<evidence type="ECO:0000256" key="1">
    <source>
        <dbReference type="ARBA" id="ARBA00001966"/>
    </source>
</evidence>
<evidence type="ECO:0000256" key="3">
    <source>
        <dbReference type="ARBA" id="ARBA00022485"/>
    </source>
</evidence>
<evidence type="ECO:0000259" key="9">
    <source>
        <dbReference type="SMART" id="SM00790"/>
    </source>
</evidence>
<dbReference type="InterPro" id="IPR013985">
    <property type="entry name" value="Ald_Fedxn_OxRdtase_dom3"/>
</dbReference>
<dbReference type="InterPro" id="IPR036503">
    <property type="entry name" value="Ald_Fedxn_OxRdtase_N_sf"/>
</dbReference>
<evidence type="ECO:0000256" key="5">
    <source>
        <dbReference type="ARBA" id="ARBA00023002"/>
    </source>
</evidence>
<dbReference type="GO" id="GO:0009055">
    <property type="term" value="F:electron transfer activity"/>
    <property type="evidence" value="ECO:0007669"/>
    <property type="project" value="InterPro"/>
</dbReference>
<evidence type="ECO:0000256" key="7">
    <source>
        <dbReference type="ARBA" id="ARBA00023014"/>
    </source>
</evidence>
<protein>
    <submittedName>
        <fullName evidence="10">Aldehyde ferredoxin oxidoreductase</fullName>
    </submittedName>
</protein>
<keyword evidence="7" id="KW-0411">Iron-sulfur</keyword>
<dbReference type="EMBL" id="SOIZ01000292">
    <property type="protein sequence ID" value="TET60584.1"/>
    <property type="molecule type" value="Genomic_DNA"/>
</dbReference>
<evidence type="ECO:0000256" key="2">
    <source>
        <dbReference type="ARBA" id="ARBA00011032"/>
    </source>
</evidence>
<organism evidence="10 11">
    <name type="scientific">Aerophobetes bacterium</name>
    <dbReference type="NCBI Taxonomy" id="2030807"/>
    <lineage>
        <taxon>Bacteria</taxon>
        <taxon>Candidatus Aerophobota</taxon>
    </lineage>
</organism>
<evidence type="ECO:0000313" key="10">
    <source>
        <dbReference type="EMBL" id="TET60584.1"/>
    </source>
</evidence>
<comment type="similarity">
    <text evidence="2">Belongs to the AOR/FOR family.</text>
</comment>
<dbReference type="Gene3D" id="3.60.9.10">
    <property type="entry name" value="Aldehyde ferredoxin oxidoreductase, N-terminal domain"/>
    <property type="match status" value="1"/>
</dbReference>
<gene>
    <name evidence="10" type="ORF">E3J48_06525</name>
</gene>
<evidence type="ECO:0000313" key="11">
    <source>
        <dbReference type="Proteomes" id="UP000319130"/>
    </source>
</evidence>
<dbReference type="InterPro" id="IPR013984">
    <property type="entry name" value="Ald_Fedxn_OxRdtase_dom2"/>
</dbReference>
<comment type="cofactor">
    <cofactor evidence="8">
        <name>tungstopterin</name>
        <dbReference type="ChEBI" id="CHEBI:30402"/>
    </cofactor>
</comment>
<accession>A0A523W0M7</accession>
<dbReference type="InterPro" id="IPR001203">
    <property type="entry name" value="OxRdtase_Ald_Fedxn_C"/>
</dbReference>
<comment type="cofactor">
    <cofactor evidence="1">
        <name>[4Fe-4S] cluster</name>
        <dbReference type="ChEBI" id="CHEBI:49883"/>
    </cofactor>
</comment>
<dbReference type="Gene3D" id="1.10.569.10">
    <property type="entry name" value="Aldehyde Ferredoxin Oxidoreductase Protein, subunit A, domain 2"/>
    <property type="match status" value="1"/>
</dbReference>